<evidence type="ECO:0000256" key="3">
    <source>
        <dbReference type="ARBA" id="ARBA00022685"/>
    </source>
</evidence>
<comment type="subcellular location">
    <subcellularLocation>
        <location evidence="8">Endomembrane system</location>
        <topology evidence="8">Single-pass membrane protein</topology>
    </subcellularLocation>
    <subcellularLocation>
        <location evidence="1">Secreted</location>
        <location evidence="1">Extracellular space</location>
    </subcellularLocation>
</comment>
<keyword evidence="2" id="KW-0964">Secreted</keyword>
<dbReference type="PANTHER" id="PTHR14064:SF6">
    <property type="entry name" value="LEUKOCYTE CELL-DERIVED CHEMOTAXIN 1"/>
    <property type="match status" value="1"/>
</dbReference>
<organism evidence="9">
    <name type="scientific">Homo sapiens</name>
    <name type="common">Human</name>
    <dbReference type="NCBI Taxonomy" id="9606"/>
    <lineage>
        <taxon>Eukaryota</taxon>
        <taxon>Metazoa</taxon>
        <taxon>Chordata</taxon>
        <taxon>Craniata</taxon>
        <taxon>Vertebrata</taxon>
        <taxon>Euteleostomi</taxon>
        <taxon>Mammalia</taxon>
        <taxon>Eutheria</taxon>
        <taxon>Euarchontoglires</taxon>
        <taxon>Primates</taxon>
        <taxon>Haplorrhini</taxon>
        <taxon>Catarrhini</taxon>
        <taxon>Hominidae</taxon>
        <taxon>Homo</taxon>
    </lineage>
</organism>
<evidence type="ECO:0000256" key="5">
    <source>
        <dbReference type="ARBA" id="ARBA00022989"/>
    </source>
</evidence>
<keyword evidence="7" id="KW-0325">Glycoprotein</keyword>
<reference evidence="9" key="1">
    <citation type="submission" date="2003-08" db="EMBL/GenBank/DDBJ databases">
        <title>A novel gene associated with mutiple myeloma genesis and development.</title>
        <authorList>
            <person name="Tang L.-J."/>
            <person name="Hu W.-X."/>
            <person name="Shi Y.-W."/>
        </authorList>
    </citation>
    <scope>NUCLEOTIDE SEQUENCE</scope>
</reference>
<evidence type="ECO:0000256" key="4">
    <source>
        <dbReference type="ARBA" id="ARBA00022692"/>
    </source>
</evidence>
<dbReference type="PeptideAtlas" id="Q6UJZ0"/>
<evidence type="ECO:0000256" key="7">
    <source>
        <dbReference type="ARBA" id="ARBA00023180"/>
    </source>
</evidence>
<accession>Q6UJZ0</accession>
<keyword evidence="5" id="KW-1133">Transmembrane helix</keyword>
<dbReference type="EMBL" id="AY368652">
    <property type="protein sequence ID" value="AAQ72693.1"/>
    <property type="molecule type" value="mRNA"/>
</dbReference>
<proteinExistence type="evidence at transcript level"/>
<keyword evidence="4" id="KW-0812">Transmembrane</keyword>
<evidence type="ECO:0000313" key="9">
    <source>
        <dbReference type="EMBL" id="AAQ72693.1"/>
    </source>
</evidence>
<keyword evidence="3" id="KW-0165">Cleavage on pair of basic residues</keyword>
<dbReference type="PANTHER" id="PTHR14064">
    <property type="entry name" value="CHONDROMODULIN-RELATED"/>
    <property type="match status" value="1"/>
</dbReference>
<protein>
    <submittedName>
        <fullName evidence="9">Multiple myeloma susceptibility tumor suppressor protein</fullName>
    </submittedName>
</protein>
<dbReference type="GO" id="GO:0005576">
    <property type="term" value="C:extracellular region"/>
    <property type="evidence" value="ECO:0007669"/>
    <property type="project" value="UniProtKB-SubCell"/>
</dbReference>
<sequence>MNEVIIYNVLLLRTISCISETYGHYLIHCPSKISPELLKKESITNSYAHFQIYNVHYTMSINGKLQDGSMEIDAGNNLETFKMGSGAEEAIAVNDFQNVSIFHAFREFNQASLRDFSNSRRSSVSHTHPNGNCSL</sequence>
<evidence type="ECO:0000256" key="8">
    <source>
        <dbReference type="ARBA" id="ARBA00037847"/>
    </source>
</evidence>
<evidence type="ECO:0000256" key="1">
    <source>
        <dbReference type="ARBA" id="ARBA00004239"/>
    </source>
</evidence>
<evidence type="ECO:0000256" key="2">
    <source>
        <dbReference type="ARBA" id="ARBA00022525"/>
    </source>
</evidence>
<dbReference type="GO" id="GO:0012505">
    <property type="term" value="C:endomembrane system"/>
    <property type="evidence" value="ECO:0007669"/>
    <property type="project" value="UniProtKB-SubCell"/>
</dbReference>
<name>Q6UJZ0_HUMAN</name>
<dbReference type="ProteomicsDB" id="67411"/>
<dbReference type="AlphaFoldDB" id="Q6UJZ0"/>
<dbReference type="InterPro" id="IPR043405">
    <property type="entry name" value="Chondromodulin/Tenomodulin"/>
</dbReference>
<keyword evidence="6" id="KW-0472">Membrane</keyword>
<evidence type="ECO:0000256" key="6">
    <source>
        <dbReference type="ARBA" id="ARBA00023136"/>
    </source>
</evidence>